<name>A0ABR2ZXG0_9AGAR</name>
<organism evidence="1 2">
    <name type="scientific">Marasmius tenuissimus</name>
    <dbReference type="NCBI Taxonomy" id="585030"/>
    <lineage>
        <taxon>Eukaryota</taxon>
        <taxon>Fungi</taxon>
        <taxon>Dikarya</taxon>
        <taxon>Basidiomycota</taxon>
        <taxon>Agaricomycotina</taxon>
        <taxon>Agaricomycetes</taxon>
        <taxon>Agaricomycetidae</taxon>
        <taxon>Agaricales</taxon>
        <taxon>Marasmiineae</taxon>
        <taxon>Marasmiaceae</taxon>
        <taxon>Marasmius</taxon>
    </lineage>
</organism>
<comment type="caution">
    <text evidence="1">The sequence shown here is derived from an EMBL/GenBank/DDBJ whole genome shotgun (WGS) entry which is preliminary data.</text>
</comment>
<dbReference type="Proteomes" id="UP001437256">
    <property type="component" value="Unassembled WGS sequence"/>
</dbReference>
<accession>A0ABR2ZXG0</accession>
<dbReference type="EMBL" id="JBBXMP010000043">
    <property type="protein sequence ID" value="KAL0065776.1"/>
    <property type="molecule type" value="Genomic_DNA"/>
</dbReference>
<reference evidence="1 2" key="1">
    <citation type="submission" date="2024-05" db="EMBL/GenBank/DDBJ databases">
        <title>A draft genome resource for the thread blight pathogen Marasmius tenuissimus strain MS-2.</title>
        <authorList>
            <person name="Yulfo-Soto G.E."/>
            <person name="Baruah I.K."/>
            <person name="Amoako-Attah I."/>
            <person name="Bukari Y."/>
            <person name="Meinhardt L.W."/>
            <person name="Bailey B.A."/>
            <person name="Cohen S.P."/>
        </authorList>
    </citation>
    <scope>NUCLEOTIDE SEQUENCE [LARGE SCALE GENOMIC DNA]</scope>
    <source>
        <strain evidence="1 2">MS-2</strain>
    </source>
</reference>
<evidence type="ECO:0000313" key="1">
    <source>
        <dbReference type="EMBL" id="KAL0065776.1"/>
    </source>
</evidence>
<sequence length="212" mass="22453">MDIKADINVTLAYSVKDAKLTFPPRDDSEKSGGQFEPTDSPLKISVAPSVSSKAVVEAHLIPTLLLGVKMFKFLGGAGANVFIDLDGSATVTMNVDANATASTDGSKSGDVNGCIDVGSGFDVNAGADASFFGLFDKSTKVNLFTKKFQLFKKCVPGSNQRRYVPSRQPQRMSRRSAFLLNKRVDITCPTVSLGDVISIVDEALPAAGIKAL</sequence>
<gene>
    <name evidence="1" type="ORF">AAF712_007264</name>
</gene>
<protein>
    <submittedName>
        <fullName evidence="1">Uncharacterized protein</fullName>
    </submittedName>
</protein>
<keyword evidence="2" id="KW-1185">Reference proteome</keyword>
<evidence type="ECO:0000313" key="2">
    <source>
        <dbReference type="Proteomes" id="UP001437256"/>
    </source>
</evidence>
<proteinExistence type="predicted"/>